<gene>
    <name evidence="2" type="ORF">PPDBI_00036</name>
</gene>
<dbReference type="EMBL" id="MT210154">
    <property type="protein sequence ID" value="QIW89395.1"/>
    <property type="molecule type" value="Genomic_DNA"/>
</dbReference>
<accession>A0A6H0X5R6</accession>
<keyword evidence="1" id="KW-1133">Transmembrane helix</keyword>
<name>A0A6H0X5R6_9CAUD</name>
<reference evidence="2" key="1">
    <citation type="submission" date="2020-03" db="EMBL/GenBank/DDBJ databases">
        <authorList>
            <person name="Shneider M.M."/>
            <person name="Evseev P.V."/>
            <person name="Korzhenkov A.A."/>
            <person name="Toschakov S.V."/>
            <person name="Vo T."/>
            <person name="Ignatov A.N."/>
            <person name="Miroshnikov K.A."/>
        </authorList>
    </citation>
    <scope>NUCLEOTIDE SEQUENCE [LARGE SCALE GENOMIC DNA]</scope>
</reference>
<evidence type="ECO:0000256" key="1">
    <source>
        <dbReference type="SAM" id="Phobius"/>
    </source>
</evidence>
<keyword evidence="1" id="KW-0812">Transmembrane</keyword>
<organism evidence="2">
    <name type="scientific">Xanthomonas phage PPDBI</name>
    <dbReference type="NCBI Taxonomy" id="2723911"/>
    <lineage>
        <taxon>Viruses</taxon>
        <taxon>Duplodnaviria</taxon>
        <taxon>Heunggongvirae</taxon>
        <taxon>Uroviricota</taxon>
        <taxon>Caudoviricetes</taxon>
    </lineage>
</organism>
<sequence length="62" mass="7007">MQNNNETWWAITKGVLAWVIALVGSLTASQVAIYLAIAFTGSQLYWGWRKHLKELRAEKTGD</sequence>
<keyword evidence="1" id="KW-0472">Membrane</keyword>
<proteinExistence type="predicted"/>
<evidence type="ECO:0000313" key="2">
    <source>
        <dbReference type="EMBL" id="QIW89395.1"/>
    </source>
</evidence>
<feature type="transmembrane region" description="Helical" evidence="1">
    <location>
        <begin position="15"/>
        <end position="46"/>
    </location>
</feature>
<protein>
    <submittedName>
        <fullName evidence="2">Holin</fullName>
    </submittedName>
</protein>